<dbReference type="InterPro" id="IPR050789">
    <property type="entry name" value="Diverse_Enzym_Activities"/>
</dbReference>
<keyword evidence="4" id="KW-1185">Reference proteome</keyword>
<reference evidence="4" key="1">
    <citation type="journal article" date="2019" name="Int. J. Syst. Evol. Microbiol.">
        <title>The Global Catalogue of Microorganisms (GCM) 10K type strain sequencing project: providing services to taxonomists for standard genome sequencing and annotation.</title>
        <authorList>
            <consortium name="The Broad Institute Genomics Platform"/>
            <consortium name="The Broad Institute Genome Sequencing Center for Infectious Disease"/>
            <person name="Wu L."/>
            <person name="Ma J."/>
        </authorList>
    </citation>
    <scope>NUCLEOTIDE SEQUENCE [LARGE SCALE GENOMIC DNA]</scope>
    <source>
        <strain evidence="4">CCUG 60023</strain>
    </source>
</reference>
<protein>
    <submittedName>
        <fullName evidence="3">Serine hydrolase domain-containing protein</fullName>
        <ecNumber evidence="3">3.-.-.-</ecNumber>
    </submittedName>
</protein>
<dbReference type="Proteomes" id="UP001597101">
    <property type="component" value="Unassembled WGS sequence"/>
</dbReference>
<dbReference type="Pfam" id="PF00144">
    <property type="entry name" value="Beta-lactamase"/>
    <property type="match status" value="1"/>
</dbReference>
<sequence>MKRMGLASFNFSTGTAFVALACALSFAAPNNSANAQAPNQQRFTKVETNWLAWARKNRVSQSQLALGYRGRIVYSRALNTEIEAPMTLASLSKAVTGACFLQLEKDEVLSRDTTLGEFRAEGILRDFSDSAADEVSLTQFLTHTSGLQPDITQGNVQNLFNKSENRLEEIALEAVDARNLRGTIGDYFYNNGNYAVIGAIIEAKTETTYEEACKEALEELDGMDGITPSPLLKSISAFGGWQASAQSFLTFANAAFGQNTDIQNNRFALPYAEIDNNLYYGPGVLFRKNRTLGTNVWHFGMLCFPDPEYDAGSYFAIIGGDWSVAVTHNKCLKNNAALELDQTLMQGIFSR</sequence>
<proteinExistence type="predicted"/>
<dbReference type="GO" id="GO:0016787">
    <property type="term" value="F:hydrolase activity"/>
    <property type="evidence" value="ECO:0007669"/>
    <property type="project" value="UniProtKB-KW"/>
</dbReference>
<dbReference type="EC" id="3.-.-.-" evidence="3"/>
<keyword evidence="3" id="KW-0378">Hydrolase</keyword>
<dbReference type="Gene3D" id="3.40.710.10">
    <property type="entry name" value="DD-peptidase/beta-lactamase superfamily"/>
    <property type="match status" value="1"/>
</dbReference>
<keyword evidence="1" id="KW-0732">Signal</keyword>
<comment type="caution">
    <text evidence="3">The sequence shown here is derived from an EMBL/GenBank/DDBJ whole genome shotgun (WGS) entry which is preliminary data.</text>
</comment>
<evidence type="ECO:0000313" key="4">
    <source>
        <dbReference type="Proteomes" id="UP001597101"/>
    </source>
</evidence>
<dbReference type="EMBL" id="JBHTJV010000009">
    <property type="protein sequence ID" value="MFD0916605.1"/>
    <property type="molecule type" value="Genomic_DNA"/>
</dbReference>
<feature type="chain" id="PRO_5046439987" evidence="1">
    <location>
        <begin position="28"/>
        <end position="351"/>
    </location>
</feature>
<dbReference type="PANTHER" id="PTHR43283">
    <property type="entry name" value="BETA-LACTAMASE-RELATED"/>
    <property type="match status" value="1"/>
</dbReference>
<dbReference type="InterPro" id="IPR012338">
    <property type="entry name" value="Beta-lactam/transpept-like"/>
</dbReference>
<dbReference type="InterPro" id="IPR001466">
    <property type="entry name" value="Beta-lactam-related"/>
</dbReference>
<gene>
    <name evidence="3" type="ORF">ACFQ14_09320</name>
</gene>
<name>A0ABW3FH79_9HYPH</name>
<dbReference type="SUPFAM" id="SSF56601">
    <property type="entry name" value="beta-lactamase/transpeptidase-like"/>
    <property type="match status" value="1"/>
</dbReference>
<dbReference type="PROSITE" id="PS51257">
    <property type="entry name" value="PROKAR_LIPOPROTEIN"/>
    <property type="match status" value="1"/>
</dbReference>
<evidence type="ECO:0000259" key="2">
    <source>
        <dbReference type="Pfam" id="PF00144"/>
    </source>
</evidence>
<dbReference type="RefSeq" id="WP_377212464.1">
    <property type="nucleotide sequence ID" value="NZ_JBHTJV010000009.1"/>
</dbReference>
<accession>A0ABW3FH79</accession>
<feature type="domain" description="Beta-lactamase-related" evidence="2">
    <location>
        <begin position="64"/>
        <end position="220"/>
    </location>
</feature>
<evidence type="ECO:0000256" key="1">
    <source>
        <dbReference type="SAM" id="SignalP"/>
    </source>
</evidence>
<organism evidence="3 4">
    <name type="scientific">Pseudahrensia aquimaris</name>
    <dbReference type="NCBI Taxonomy" id="744461"/>
    <lineage>
        <taxon>Bacteria</taxon>
        <taxon>Pseudomonadati</taxon>
        <taxon>Pseudomonadota</taxon>
        <taxon>Alphaproteobacteria</taxon>
        <taxon>Hyphomicrobiales</taxon>
        <taxon>Ahrensiaceae</taxon>
        <taxon>Pseudahrensia</taxon>
    </lineage>
</organism>
<feature type="signal peptide" evidence="1">
    <location>
        <begin position="1"/>
        <end position="27"/>
    </location>
</feature>
<evidence type="ECO:0000313" key="3">
    <source>
        <dbReference type="EMBL" id="MFD0916605.1"/>
    </source>
</evidence>